<dbReference type="EMBL" id="ML992666">
    <property type="protein sequence ID" value="KAF2215110.1"/>
    <property type="molecule type" value="Genomic_DNA"/>
</dbReference>
<dbReference type="Proteomes" id="UP000799539">
    <property type="component" value="Unassembled WGS sequence"/>
</dbReference>
<evidence type="ECO:0000313" key="2">
    <source>
        <dbReference type="EMBL" id="KAF2215110.1"/>
    </source>
</evidence>
<protein>
    <recommendedName>
        <fullName evidence="1">DUF7730 domain-containing protein</fullName>
    </recommendedName>
</protein>
<dbReference type="Pfam" id="PF24864">
    <property type="entry name" value="DUF7730"/>
    <property type="match status" value="1"/>
</dbReference>
<reference evidence="2" key="1">
    <citation type="journal article" date="2020" name="Stud. Mycol.">
        <title>101 Dothideomycetes genomes: a test case for predicting lifestyles and emergence of pathogens.</title>
        <authorList>
            <person name="Haridas S."/>
            <person name="Albert R."/>
            <person name="Binder M."/>
            <person name="Bloem J."/>
            <person name="Labutti K."/>
            <person name="Salamov A."/>
            <person name="Andreopoulos B."/>
            <person name="Baker S."/>
            <person name="Barry K."/>
            <person name="Bills G."/>
            <person name="Bluhm B."/>
            <person name="Cannon C."/>
            <person name="Castanera R."/>
            <person name="Culley D."/>
            <person name="Daum C."/>
            <person name="Ezra D."/>
            <person name="Gonzalez J."/>
            <person name="Henrissat B."/>
            <person name="Kuo A."/>
            <person name="Liang C."/>
            <person name="Lipzen A."/>
            <person name="Lutzoni F."/>
            <person name="Magnuson J."/>
            <person name="Mondo S."/>
            <person name="Nolan M."/>
            <person name="Ohm R."/>
            <person name="Pangilinan J."/>
            <person name="Park H.-J."/>
            <person name="Ramirez L."/>
            <person name="Alfaro M."/>
            <person name="Sun H."/>
            <person name="Tritt A."/>
            <person name="Yoshinaga Y."/>
            <person name="Zwiers L.-H."/>
            <person name="Turgeon B."/>
            <person name="Goodwin S."/>
            <person name="Spatafora J."/>
            <person name="Crous P."/>
            <person name="Grigoriev I."/>
        </authorList>
    </citation>
    <scope>NUCLEOTIDE SEQUENCE</scope>
    <source>
        <strain evidence="2">SCOH1-5</strain>
    </source>
</reference>
<name>A0A6A6FP46_9PEZI</name>
<proteinExistence type="predicted"/>
<dbReference type="InterPro" id="IPR056632">
    <property type="entry name" value="DUF7730"/>
</dbReference>
<dbReference type="PANTHER" id="PTHR38790">
    <property type="entry name" value="2EXR DOMAIN-CONTAINING PROTEIN-RELATED"/>
    <property type="match status" value="1"/>
</dbReference>
<gene>
    <name evidence="2" type="ORF">CERZMDRAFT_94532</name>
</gene>
<keyword evidence="3" id="KW-1185">Reference proteome</keyword>
<dbReference type="AlphaFoldDB" id="A0A6A6FP46"/>
<accession>A0A6A6FP46</accession>
<evidence type="ECO:0000313" key="3">
    <source>
        <dbReference type="Proteomes" id="UP000799539"/>
    </source>
</evidence>
<feature type="domain" description="DUF7730" evidence="1">
    <location>
        <begin position="29"/>
        <end position="169"/>
    </location>
</feature>
<organism evidence="2 3">
    <name type="scientific">Cercospora zeae-maydis SCOH1-5</name>
    <dbReference type="NCBI Taxonomy" id="717836"/>
    <lineage>
        <taxon>Eukaryota</taxon>
        <taxon>Fungi</taxon>
        <taxon>Dikarya</taxon>
        <taxon>Ascomycota</taxon>
        <taxon>Pezizomycotina</taxon>
        <taxon>Dothideomycetes</taxon>
        <taxon>Dothideomycetidae</taxon>
        <taxon>Mycosphaerellales</taxon>
        <taxon>Mycosphaerellaceae</taxon>
        <taxon>Cercospora</taxon>
    </lineage>
</organism>
<dbReference type="PANTHER" id="PTHR38790:SF9">
    <property type="entry name" value="F-BOX DOMAIN-CONTAINING PROTEIN"/>
    <property type="match status" value="1"/>
</dbReference>
<evidence type="ECO:0000259" key="1">
    <source>
        <dbReference type="Pfam" id="PF24864"/>
    </source>
</evidence>
<sequence>MKDILSAPTERDQNLQDASIPSIPAAIGRCLLLELPPELRNNIYEFLFEHVTDNMLSTTICLGSDRLYRRYLHEPQDQRRSERSFEHWFSKDSARWPSKIDIPIVRTCKSIYAEAGPYHSSRLSYYFIIRGEEVCNLHARIAEHAATWQQHLRRARSITLQIDLDEGEKHHKRSEHVPMLIANLRVTLLWMQAHGVLPKVERLFIYEGHFRRAYGVTPRRRPRIPNELIAELEWHEFRKGMAVHVNPVFNSKQHQLLKDWLEMFGGELHIVPEEGPIV</sequence>